<keyword evidence="1" id="KW-0812">Transmembrane</keyword>
<evidence type="ECO:0000259" key="2">
    <source>
        <dbReference type="Pfam" id="PF04892"/>
    </source>
</evidence>
<name>A0AB94IKH7_9BACI</name>
<proteinExistence type="predicted"/>
<accession>A0AB94IKH7</accession>
<organism evidence="3 4">
    <name type="scientific">Neobacillus vireti LMG 21834</name>
    <dbReference type="NCBI Taxonomy" id="1131730"/>
    <lineage>
        <taxon>Bacteria</taxon>
        <taxon>Bacillati</taxon>
        <taxon>Bacillota</taxon>
        <taxon>Bacilli</taxon>
        <taxon>Bacillales</taxon>
        <taxon>Bacillaceae</taxon>
        <taxon>Neobacillus</taxon>
    </lineage>
</organism>
<feature type="transmembrane region" description="Helical" evidence="1">
    <location>
        <begin position="85"/>
        <end position="102"/>
    </location>
</feature>
<keyword evidence="4" id="KW-1185">Reference proteome</keyword>
<protein>
    <recommendedName>
        <fullName evidence="2">VanZ-like domain-containing protein</fullName>
    </recommendedName>
</protein>
<dbReference type="AlphaFoldDB" id="A0AB94IKH7"/>
<dbReference type="Pfam" id="PF04892">
    <property type="entry name" value="VanZ"/>
    <property type="match status" value="1"/>
</dbReference>
<dbReference type="RefSeq" id="WP_024029565.1">
    <property type="nucleotide sequence ID" value="NZ_ALAN01000092.1"/>
</dbReference>
<evidence type="ECO:0000313" key="4">
    <source>
        <dbReference type="Proteomes" id="UP000018877"/>
    </source>
</evidence>
<dbReference type="InterPro" id="IPR006976">
    <property type="entry name" value="VanZ-like"/>
</dbReference>
<dbReference type="Proteomes" id="UP000018877">
    <property type="component" value="Unassembled WGS sequence"/>
</dbReference>
<evidence type="ECO:0000256" key="1">
    <source>
        <dbReference type="SAM" id="Phobius"/>
    </source>
</evidence>
<feature type="transmembrane region" description="Helical" evidence="1">
    <location>
        <begin position="109"/>
        <end position="126"/>
    </location>
</feature>
<evidence type="ECO:0000313" key="3">
    <source>
        <dbReference type="EMBL" id="ETI67534.1"/>
    </source>
</evidence>
<keyword evidence="1" id="KW-1133">Transmembrane helix</keyword>
<dbReference type="EMBL" id="ALAN01000092">
    <property type="protein sequence ID" value="ETI67534.1"/>
    <property type="molecule type" value="Genomic_DNA"/>
</dbReference>
<feature type="transmembrane region" description="Helical" evidence="1">
    <location>
        <begin position="132"/>
        <end position="149"/>
    </location>
</feature>
<keyword evidence="1" id="KW-0472">Membrane</keyword>
<sequence>MSYRELHNSRINKKRKSRGLAAFVKIFITIFWVLFLLLNTWTESIERLIYLHTFGFRWISKPDFLSFLNFNDFTVIHPEFIKIKLGHFIGFAVLDFLLFNLIKRHKYSVCISIAFAFLTEILQLFFGRDGRLYDIMIDSLGVLSVFFILKRLKL</sequence>
<feature type="transmembrane region" description="Helical" evidence="1">
    <location>
        <begin position="20"/>
        <end position="38"/>
    </location>
</feature>
<gene>
    <name evidence="3" type="ORF">BAVI_16932</name>
</gene>
<reference evidence="3 4" key="1">
    <citation type="journal article" date="2014" name="Environ. Microbiol.">
        <title>The nitrate-ammonifying and nosZ-carrying bacterium Bacillus vireti is a potent source and sink for nitric and nitrous oxide under high nitrate conditions.</title>
        <authorList>
            <person name="Mania D."/>
            <person name="Heylen K."/>
            <person name="van Spanning R.J."/>
            <person name="Frostegard A."/>
        </authorList>
    </citation>
    <scope>NUCLEOTIDE SEQUENCE [LARGE SCALE GENOMIC DNA]</scope>
    <source>
        <strain evidence="3 4">LMG 21834</strain>
    </source>
</reference>
<feature type="domain" description="VanZ-like" evidence="2">
    <location>
        <begin position="27"/>
        <end position="150"/>
    </location>
</feature>
<dbReference type="NCBIfam" id="NF037970">
    <property type="entry name" value="vanZ_1"/>
    <property type="match status" value="1"/>
</dbReference>
<comment type="caution">
    <text evidence="3">The sequence shown here is derived from an EMBL/GenBank/DDBJ whole genome shotgun (WGS) entry which is preliminary data.</text>
</comment>